<proteinExistence type="inferred from homology"/>
<reference evidence="6 7" key="1">
    <citation type="submission" date="2024-05" db="EMBL/GenBank/DDBJ databases">
        <title>Genetic variation in Jamaican populations of the coffee berry borer (Hypothenemus hampei).</title>
        <authorList>
            <person name="Errbii M."/>
            <person name="Myrie A."/>
        </authorList>
    </citation>
    <scope>NUCLEOTIDE SEQUENCE [LARGE SCALE GENOMIC DNA]</scope>
    <source>
        <strain evidence="6">JA-Hopewell-2020-01-JO</strain>
        <tissue evidence="6">Whole body</tissue>
    </source>
</reference>
<keyword evidence="7" id="KW-1185">Reference proteome</keyword>
<evidence type="ECO:0000256" key="4">
    <source>
        <dbReference type="ARBA" id="ARBA00022884"/>
    </source>
</evidence>
<dbReference type="GO" id="GO:0005730">
    <property type="term" value="C:nucleolus"/>
    <property type="evidence" value="ECO:0007669"/>
    <property type="project" value="UniProtKB-SubCell"/>
</dbReference>
<dbReference type="Gene3D" id="3.30.70.330">
    <property type="match status" value="1"/>
</dbReference>
<dbReference type="Proteomes" id="UP001566132">
    <property type="component" value="Unassembled WGS sequence"/>
</dbReference>
<evidence type="ECO:0000256" key="3">
    <source>
        <dbReference type="ARBA" id="ARBA00020737"/>
    </source>
</evidence>
<accession>A0ABD1F774</accession>
<gene>
    <name evidence="6" type="ORF">ABEB36_002855</name>
</gene>
<protein>
    <recommendedName>
        <fullName evidence="3">Activator of basal transcription 1</fullName>
    </recommendedName>
</protein>
<evidence type="ECO:0000313" key="7">
    <source>
        <dbReference type="Proteomes" id="UP001566132"/>
    </source>
</evidence>
<keyword evidence="5" id="KW-0539">Nucleus</keyword>
<dbReference type="InterPro" id="IPR012677">
    <property type="entry name" value="Nucleotide-bd_a/b_plait_sf"/>
</dbReference>
<dbReference type="EMBL" id="JBDJPC010000002">
    <property type="protein sequence ID" value="KAL1513444.1"/>
    <property type="molecule type" value="Genomic_DNA"/>
</dbReference>
<dbReference type="InterPro" id="IPR035979">
    <property type="entry name" value="RBD_domain_sf"/>
</dbReference>
<comment type="subcellular location">
    <subcellularLocation>
        <location evidence="1">Nucleus</location>
        <location evidence="1">Nucleolus</location>
    </subcellularLocation>
</comment>
<dbReference type="AlphaFoldDB" id="A0ABD1F774"/>
<dbReference type="CDD" id="cd12263">
    <property type="entry name" value="RRM_ABT1_like"/>
    <property type="match status" value="1"/>
</dbReference>
<dbReference type="PANTHER" id="PTHR12311">
    <property type="entry name" value="ACTIVATOR OF BASAL TRANSCRIPTION 1"/>
    <property type="match status" value="1"/>
</dbReference>
<evidence type="ECO:0000256" key="5">
    <source>
        <dbReference type="ARBA" id="ARBA00023242"/>
    </source>
</evidence>
<dbReference type="GO" id="GO:0003723">
    <property type="term" value="F:RNA binding"/>
    <property type="evidence" value="ECO:0007669"/>
    <property type="project" value="UniProtKB-KW"/>
</dbReference>
<name>A0ABD1F774_HYPHA</name>
<dbReference type="InterPro" id="IPR039119">
    <property type="entry name" value="ABT1/Esf2"/>
</dbReference>
<keyword evidence="4" id="KW-0694">RNA-binding</keyword>
<organism evidence="6 7">
    <name type="scientific">Hypothenemus hampei</name>
    <name type="common">Coffee berry borer</name>
    <dbReference type="NCBI Taxonomy" id="57062"/>
    <lineage>
        <taxon>Eukaryota</taxon>
        <taxon>Metazoa</taxon>
        <taxon>Ecdysozoa</taxon>
        <taxon>Arthropoda</taxon>
        <taxon>Hexapoda</taxon>
        <taxon>Insecta</taxon>
        <taxon>Pterygota</taxon>
        <taxon>Neoptera</taxon>
        <taxon>Endopterygota</taxon>
        <taxon>Coleoptera</taxon>
        <taxon>Polyphaga</taxon>
        <taxon>Cucujiformia</taxon>
        <taxon>Curculionidae</taxon>
        <taxon>Scolytinae</taxon>
        <taxon>Hypothenemus</taxon>
    </lineage>
</organism>
<dbReference type="PANTHER" id="PTHR12311:SF7">
    <property type="entry name" value="ACTIVATOR OF BASAL TRANSCRIPTION 1"/>
    <property type="match status" value="1"/>
</dbReference>
<evidence type="ECO:0000256" key="1">
    <source>
        <dbReference type="ARBA" id="ARBA00004604"/>
    </source>
</evidence>
<comment type="caution">
    <text evidence="6">The sequence shown here is derived from an EMBL/GenBank/DDBJ whole genome shotgun (WGS) entry which is preliminary data.</text>
</comment>
<evidence type="ECO:0000313" key="6">
    <source>
        <dbReference type="EMBL" id="KAL1513444.1"/>
    </source>
</evidence>
<evidence type="ECO:0000256" key="2">
    <source>
        <dbReference type="ARBA" id="ARBA00005819"/>
    </source>
</evidence>
<sequence length="207" mass="24095">MTAEEVPSTSNHIDGGSEKKKVSKKGLIYLSSIPPYMNVLQIREILGQYGKVGRVYLQLADKDQKVQDKKKKKKRIAKKFTEGWVEFEKKCVAKRVAAILNNTQISNRKKSKFYDYTWNMKYLSNFKWTHLSERLTYEKAERNKALKAEIQLSKKKANFFSSNIGKHKNSTVNKEYENLDEIVTDTTLDVEDERKDSRNEFLKSLIG</sequence>
<dbReference type="SUPFAM" id="SSF54928">
    <property type="entry name" value="RNA-binding domain, RBD"/>
    <property type="match status" value="1"/>
</dbReference>
<comment type="similarity">
    <text evidence="2">Belongs to the ESF2/ABP1 family.</text>
</comment>
<dbReference type="InterPro" id="IPR034353">
    <property type="entry name" value="ABT1/ESF2_RRM"/>
</dbReference>